<comment type="caution">
    <text evidence="1">The sequence shown here is derived from an EMBL/GenBank/DDBJ whole genome shotgun (WGS) entry which is preliminary data.</text>
</comment>
<evidence type="ECO:0000313" key="2">
    <source>
        <dbReference type="Proteomes" id="UP000249610"/>
    </source>
</evidence>
<dbReference type="EMBL" id="QLLK01000008">
    <property type="protein sequence ID" value="RAI88063.1"/>
    <property type="molecule type" value="Genomic_DNA"/>
</dbReference>
<sequence length="80" mass="9285">MLVSLVMKNGKTSLLEMDIKHLQKSKGKQNSKLYCHMALTSHPCFRKGPNNINKERARPMHKYKAKARLTYPRSENCQIL</sequence>
<keyword evidence="2" id="KW-1185">Reference proteome</keyword>
<dbReference type="Proteomes" id="UP000249610">
    <property type="component" value="Unassembled WGS sequence"/>
</dbReference>
<gene>
    <name evidence="1" type="ORF">LV83_02981</name>
</gene>
<evidence type="ECO:0000313" key="1">
    <source>
        <dbReference type="EMBL" id="RAI88063.1"/>
    </source>
</evidence>
<dbReference type="AlphaFoldDB" id="A0A327P8N1"/>
<accession>A0A327P8N1</accession>
<organism evidence="1 2">
    <name type="scientific">Algoriphagus yeomjeoni</name>
    <dbReference type="NCBI Taxonomy" id="291403"/>
    <lineage>
        <taxon>Bacteria</taxon>
        <taxon>Pseudomonadati</taxon>
        <taxon>Bacteroidota</taxon>
        <taxon>Cytophagia</taxon>
        <taxon>Cytophagales</taxon>
        <taxon>Cyclobacteriaceae</taxon>
        <taxon>Algoriphagus</taxon>
    </lineage>
</organism>
<protein>
    <submittedName>
        <fullName evidence="1">Uncharacterized protein</fullName>
    </submittedName>
</protein>
<proteinExistence type="predicted"/>
<reference evidence="1 2" key="1">
    <citation type="submission" date="2018-06" db="EMBL/GenBank/DDBJ databases">
        <title>Genomic Encyclopedia of Archaeal and Bacterial Type Strains, Phase II (KMG-II): from individual species to whole genera.</title>
        <authorList>
            <person name="Goeker M."/>
        </authorList>
    </citation>
    <scope>NUCLEOTIDE SEQUENCE [LARGE SCALE GENOMIC DNA]</scope>
    <source>
        <strain evidence="1 2">DSM 23446</strain>
    </source>
</reference>
<name>A0A327P8N1_9BACT</name>